<reference evidence="2" key="1">
    <citation type="submission" date="2025-08" db="UniProtKB">
        <authorList>
            <consortium name="Ensembl"/>
        </authorList>
    </citation>
    <scope>IDENTIFICATION</scope>
</reference>
<reference evidence="2" key="2">
    <citation type="submission" date="2025-09" db="UniProtKB">
        <authorList>
            <consortium name="Ensembl"/>
        </authorList>
    </citation>
    <scope>IDENTIFICATION</scope>
</reference>
<dbReference type="Ensembl" id="ENSCABT00000000509.1">
    <property type="protein sequence ID" value="ENSCABP00000000459.1"/>
    <property type="gene ID" value="ENSCABG00000000426.1"/>
</dbReference>
<feature type="domain" description="Myb/SANT-like DNA-binding" evidence="1">
    <location>
        <begin position="72"/>
        <end position="146"/>
    </location>
</feature>
<dbReference type="PANTHER" id="PTHR47595:SF1">
    <property type="entry name" value="MYB_SANT-LIKE DNA-BINDING DOMAIN-CONTAINING PROTEIN"/>
    <property type="match status" value="1"/>
</dbReference>
<keyword evidence="3" id="KW-1185">Reference proteome</keyword>
<protein>
    <recommendedName>
        <fullName evidence="1">Myb/SANT-like DNA-binding domain-containing protein</fullName>
    </recommendedName>
</protein>
<dbReference type="Proteomes" id="UP000694404">
    <property type="component" value="Unplaced"/>
</dbReference>
<evidence type="ECO:0000313" key="3">
    <source>
        <dbReference type="Proteomes" id="UP000694404"/>
    </source>
</evidence>
<dbReference type="PANTHER" id="PTHR47595">
    <property type="entry name" value="HEAT SHOCK 70 KDA PROTEIN 14"/>
    <property type="match status" value="1"/>
</dbReference>
<dbReference type="Pfam" id="PF13837">
    <property type="entry name" value="Myb_DNA-bind_4"/>
    <property type="match status" value="1"/>
</dbReference>
<accession>A0A8C0FXI3</accession>
<organism evidence="2 3">
    <name type="scientific">Chelonoidis abingdonii</name>
    <name type="common">Abingdon island giant tortoise</name>
    <name type="synonym">Testudo abingdonii</name>
    <dbReference type="NCBI Taxonomy" id="106734"/>
    <lineage>
        <taxon>Eukaryota</taxon>
        <taxon>Metazoa</taxon>
        <taxon>Chordata</taxon>
        <taxon>Craniata</taxon>
        <taxon>Vertebrata</taxon>
        <taxon>Euteleostomi</taxon>
        <taxon>Archelosauria</taxon>
        <taxon>Testudinata</taxon>
        <taxon>Testudines</taxon>
        <taxon>Cryptodira</taxon>
        <taxon>Durocryptodira</taxon>
        <taxon>Testudinoidea</taxon>
        <taxon>Testudinidae</taxon>
        <taxon>Chelonoidis</taxon>
    </lineage>
</organism>
<sequence>MQKEYRLWGGAGDEGFRVWEGAPGWSWGAVRARALAEGAGLGPGMQSLGLRRGLQVWGFGVWGVGLLRWLLLWADESVQMELESCLRNQHVFNRIAEVLREKGIHRTGDQCREKIKKMKLEYRRIKDNNKTPRGGRTWKFYEVMDRVLTSRPSLSYSSLSGSVVSQQALQGSMVENYHHHFTPSDLHFGHSQHPELMEIKCEEVDSDEHCLTPDQMSLFSGILEQAQSGEKMFLPTYELPRSSATALTHRIVCYWRL</sequence>
<name>A0A8C0FXI3_CHEAB</name>
<dbReference type="Gene3D" id="1.10.10.60">
    <property type="entry name" value="Homeodomain-like"/>
    <property type="match status" value="1"/>
</dbReference>
<dbReference type="AlphaFoldDB" id="A0A8C0FXI3"/>
<dbReference type="InterPro" id="IPR044822">
    <property type="entry name" value="Myb_DNA-bind_4"/>
</dbReference>
<evidence type="ECO:0000259" key="1">
    <source>
        <dbReference type="Pfam" id="PF13837"/>
    </source>
</evidence>
<proteinExistence type="predicted"/>
<dbReference type="GeneTree" id="ENSGT00950000183478"/>
<evidence type="ECO:0000313" key="2">
    <source>
        <dbReference type="Ensembl" id="ENSCABP00000000459.1"/>
    </source>
</evidence>